<accession>F8KVN9</accession>
<dbReference type="Proteomes" id="UP000000495">
    <property type="component" value="Chromosome"/>
</dbReference>
<evidence type="ECO:0000313" key="2">
    <source>
        <dbReference type="Proteomes" id="UP000000495"/>
    </source>
</evidence>
<reference evidence="1 2" key="2">
    <citation type="journal article" date="2011" name="Mol. Biol. Evol.">
        <title>Unity in variety--the pan-genome of the Chlamydiae.</title>
        <authorList>
            <person name="Collingro A."/>
            <person name="Tischler P."/>
            <person name="Weinmaier T."/>
            <person name="Penz T."/>
            <person name="Heinz E."/>
            <person name="Brunham R.C."/>
            <person name="Read T.D."/>
            <person name="Bavoil P.M."/>
            <person name="Sachse K."/>
            <person name="Kahane S."/>
            <person name="Friedman M.G."/>
            <person name="Rattei T."/>
            <person name="Myers G.S."/>
            <person name="Horn M."/>
        </authorList>
    </citation>
    <scope>NUCLEOTIDE SEQUENCE [LARGE SCALE GENOMIC DNA]</scope>
    <source>
        <strain evidence="2">UV7</strain>
    </source>
</reference>
<protein>
    <submittedName>
        <fullName evidence="1">Uncharacterized protein</fullName>
    </submittedName>
</protein>
<dbReference type="HOGENOM" id="CLU_3423013_0_0_0"/>
<reference key="1">
    <citation type="journal article" date="2011" name="Mol. Biol. Evol.">
        <title>Unity in variety -- the pan-genome of the Chlamydiae.</title>
        <authorList>
            <person name="Collingro A."/>
            <person name="Tischler P."/>
            <person name="Weinmaier T."/>
            <person name="Penz T."/>
            <person name="Heinz E."/>
            <person name="Brunham R.C."/>
            <person name="Read T.D."/>
            <person name="Bavoil P.M."/>
            <person name="Sachse K."/>
            <person name="Kahane S."/>
            <person name="Friedman M.G."/>
            <person name="Rattei T."/>
            <person name="Myers G.S.A."/>
            <person name="Horn M."/>
        </authorList>
    </citation>
    <scope>NUCLEOTIDE SEQUENCE</scope>
    <source>
        <strain>UV7</strain>
    </source>
</reference>
<name>F8KVN9_PARAV</name>
<dbReference type="AlphaFoldDB" id="F8KVN9"/>
<proteinExistence type="predicted"/>
<dbReference type="EMBL" id="FR872580">
    <property type="protein sequence ID" value="CCB85175.1"/>
    <property type="molecule type" value="Genomic_DNA"/>
</dbReference>
<keyword evidence="2" id="KW-1185">Reference proteome</keyword>
<organism evidence="1 2">
    <name type="scientific">Parachlamydia acanthamoebae (strain UV7)</name>
    <dbReference type="NCBI Taxonomy" id="765952"/>
    <lineage>
        <taxon>Bacteria</taxon>
        <taxon>Pseudomonadati</taxon>
        <taxon>Chlamydiota</taxon>
        <taxon>Chlamydiia</taxon>
        <taxon>Parachlamydiales</taxon>
        <taxon>Parachlamydiaceae</taxon>
        <taxon>Parachlamydia</taxon>
    </lineage>
</organism>
<gene>
    <name evidence="1" type="ordered locus">PUV_02250</name>
</gene>
<evidence type="ECO:0000313" key="1">
    <source>
        <dbReference type="EMBL" id="CCB85175.1"/>
    </source>
</evidence>
<sequence>MKAKILACREVKKQKSIGATIKT</sequence>
<dbReference type="KEGG" id="puv:PUV_02250"/>